<evidence type="ECO:0000313" key="3">
    <source>
        <dbReference type="Proteomes" id="UP000199055"/>
    </source>
</evidence>
<dbReference type="EMBL" id="FOET01000005">
    <property type="protein sequence ID" value="SEQ24312.1"/>
    <property type="molecule type" value="Genomic_DNA"/>
</dbReference>
<sequence>MSGAGGALARLVRGRARTNHLSDGEREVLAAAERELDQDAYAVLLAVAGGEPKRLPELIAALSDGQRRSCVPHLKAWRARLRNEWNPDFRPRRRALVIAGAGCHTGAAAAAQWLAHDDLGLVAEPSDAACLLTVLAGRPAQWLGDVARRVADRIRTEDAWDWPRYALAERLVALSGCPVPTGDGFVLGWALERMWPQRSARWPGVAGVAGGAPEPYGRLSPSGSGTLPERLRDDPFLDTLIPRLFEVEGAGAVLEGWGAARGTEEPSWPKALAALAAEGRLERSALLDGCLSRLLRGGRPAELRGFLSVLGGLAPTGDEYAARATTLLRLLPDAHSTVAALAQERLAALDADGRLDDEQLAQASRAVLFRTEKKLVRAQLSWLDAAARRDRGRVGAVVLAAADALGHEDTALQERALNLIARHLKHAGDAVRPELASAAQALSPALRSRAAGLLGVELPDDGAAGPWEDVLPPVPEPVPMAPPLATAAEVAEEVGAVMAAVRAAQFRPSAAPGVDAAAFERALDGLVRHAHRDRDGLVRALEPVIRGHPWNGRHGWWGDPGPGHIHYVAAVLCGEDSPLPPSASGAHAVPHPRGRDFTPFGEVLAARLLEAAWRVLNDPPPFLLATPTTTDGRIDPAELVARLAEYERAGAVPGPCDLDQALLRLDVFAAGPEVLAAAGRLGGEAGRRVRTWLEAGGPSLPEPVRDARPTHRVHGYGSPVIRVRLSSEAATPPCPLGAAFQRLLGVYIADGKRDKTSWNQGVRLWPSVLPVHRELVALRLQPTFAATGDEELRGGAALLPALAEAGGAAGPAVHLGLAHALGARHPEDRTAAVDALLVLAARGDLDAVRLGRDVAETAAAGTVKPNRLLESLRETARAGAPATVFAVLAAALPGMLTMREPVRGLPDLLALATECAGTCGARGPVGGVAETAARGGSGRLVKEARRLRDVVGAPVAA</sequence>
<keyword evidence="3" id="KW-1185">Reference proteome</keyword>
<dbReference type="Pfam" id="PF20103">
    <property type="entry name" value="DUF6493"/>
    <property type="match status" value="1"/>
</dbReference>
<reference evidence="2 3" key="1">
    <citation type="submission" date="2016-10" db="EMBL/GenBank/DDBJ databases">
        <authorList>
            <person name="de Groot N.N."/>
        </authorList>
    </citation>
    <scope>NUCLEOTIDE SEQUENCE [LARGE SCALE GENOMIC DNA]</scope>
    <source>
        <strain evidence="2 3">CGMCC 4.3519</strain>
    </source>
</reference>
<proteinExistence type="predicted"/>
<evidence type="ECO:0000313" key="2">
    <source>
        <dbReference type="EMBL" id="SEQ24312.1"/>
    </source>
</evidence>
<feature type="domain" description="DUF6493" evidence="1">
    <location>
        <begin position="231"/>
        <end position="374"/>
    </location>
</feature>
<accession>A0A1H9EFF3</accession>
<evidence type="ECO:0000259" key="1">
    <source>
        <dbReference type="Pfam" id="PF20103"/>
    </source>
</evidence>
<dbReference type="InterPro" id="IPR045472">
    <property type="entry name" value="DUF6493"/>
</dbReference>
<gene>
    <name evidence="2" type="ORF">SAMN05216481_10590</name>
</gene>
<dbReference type="Proteomes" id="UP000199055">
    <property type="component" value="Unassembled WGS sequence"/>
</dbReference>
<dbReference type="AlphaFoldDB" id="A0A1H9EFF3"/>
<organism evidence="2 3">
    <name type="scientific">Streptomyces radiopugnans</name>
    <dbReference type="NCBI Taxonomy" id="403935"/>
    <lineage>
        <taxon>Bacteria</taxon>
        <taxon>Bacillati</taxon>
        <taxon>Actinomycetota</taxon>
        <taxon>Actinomycetes</taxon>
        <taxon>Kitasatosporales</taxon>
        <taxon>Streptomycetaceae</taxon>
        <taxon>Streptomyces</taxon>
    </lineage>
</organism>
<name>A0A1H9EFF3_9ACTN</name>
<dbReference type="RefSeq" id="WP_093658785.1">
    <property type="nucleotide sequence ID" value="NZ_FOET01000005.1"/>
</dbReference>
<dbReference type="STRING" id="403935.SAMN05216481_10590"/>
<protein>
    <recommendedName>
        <fullName evidence="1">DUF6493 domain-containing protein</fullName>
    </recommendedName>
</protein>